<dbReference type="RefSeq" id="WP_076455285.1">
    <property type="nucleotide sequence ID" value="NZ_FTOB01000003.1"/>
</dbReference>
<sequence>MKKLVCTLFYCLIFTKFGLSQDVIIKKKEEPVSNSAYSSKISKHLNFLLLGDNSPQQGISAVVNEKKTNVKISGLLYSGNKGVLSVEADLAASNGIFFLDQEKGSDQGKITFNFYKNVCSFSEYYKEKRIDKLTSKLEIVEILHKQLSEYNKLKEAVEEIEIQFLSEEKNKNGVEDEDEVIEELKYLIGYHINDQEAEAFKVLEESVFDKTIYELKEDGFTIRLKEKETDKENTKDSKKKDDTSKKEKAGQNKTLKDFRAKRITILKGLRDSIISTELKNAETLWAGNHIVFLGISPFYERQGLKRFSYDDSKSFKDMFTSEKGNIYGITLSVNYSLEKGEASKSIFKPENLFIRLSTSLGRASNFSNFKNSTLNINTPLGSDVNGNPVIFTNSDTAFIGDSGFEYGFSSSLSLEAYYYPFKVPVGLFGKIGYENIRFNRGSTLDNIEMYPMRLGVLFSLKNKEKDKPLLTIQTFLDRTDLNLDPSQPDNDLRFGIGIGLPINIK</sequence>
<keyword evidence="1" id="KW-0175">Coiled coil</keyword>
<feature type="region of interest" description="Disordered" evidence="2">
    <location>
        <begin position="231"/>
        <end position="251"/>
    </location>
</feature>
<gene>
    <name evidence="3" type="ORF">SAMN05421766_103532</name>
</gene>
<evidence type="ECO:0008006" key="5">
    <source>
        <dbReference type="Google" id="ProtNLM"/>
    </source>
</evidence>
<dbReference type="Proteomes" id="UP000185728">
    <property type="component" value="Unassembled WGS sequence"/>
</dbReference>
<evidence type="ECO:0000313" key="3">
    <source>
        <dbReference type="EMBL" id="SIS71002.1"/>
    </source>
</evidence>
<evidence type="ECO:0000256" key="1">
    <source>
        <dbReference type="SAM" id="Coils"/>
    </source>
</evidence>
<dbReference type="EMBL" id="FTOB01000003">
    <property type="protein sequence ID" value="SIS71002.1"/>
    <property type="molecule type" value="Genomic_DNA"/>
</dbReference>
<organism evidence="3 4">
    <name type="scientific">Zobellia uliginosa</name>
    <dbReference type="NCBI Taxonomy" id="143224"/>
    <lineage>
        <taxon>Bacteria</taxon>
        <taxon>Pseudomonadati</taxon>
        <taxon>Bacteroidota</taxon>
        <taxon>Flavobacteriia</taxon>
        <taxon>Flavobacteriales</taxon>
        <taxon>Flavobacteriaceae</taxon>
        <taxon>Zobellia</taxon>
    </lineage>
</organism>
<name>A0ABY1KS99_9FLAO</name>
<reference evidence="3 4" key="1">
    <citation type="submission" date="2017-01" db="EMBL/GenBank/DDBJ databases">
        <authorList>
            <person name="Varghese N."/>
            <person name="Submissions S."/>
        </authorList>
    </citation>
    <scope>NUCLEOTIDE SEQUENCE [LARGE SCALE GENOMIC DNA]</scope>
    <source>
        <strain evidence="3 4">DSM 2061</strain>
    </source>
</reference>
<feature type="coiled-coil region" evidence="1">
    <location>
        <begin position="143"/>
        <end position="177"/>
    </location>
</feature>
<evidence type="ECO:0000313" key="4">
    <source>
        <dbReference type="Proteomes" id="UP000185728"/>
    </source>
</evidence>
<comment type="caution">
    <text evidence="3">The sequence shown here is derived from an EMBL/GenBank/DDBJ whole genome shotgun (WGS) entry which is preliminary data.</text>
</comment>
<evidence type="ECO:0000256" key="2">
    <source>
        <dbReference type="SAM" id="MobiDB-lite"/>
    </source>
</evidence>
<accession>A0ABY1KS99</accession>
<protein>
    <recommendedName>
        <fullName evidence="5">Outer membrane protein beta-barrel domain-containing protein</fullName>
    </recommendedName>
</protein>
<proteinExistence type="predicted"/>
<keyword evidence="4" id="KW-1185">Reference proteome</keyword>